<protein>
    <submittedName>
        <fullName evidence="1">Copper chaperone</fullName>
    </submittedName>
</protein>
<dbReference type="Gene3D" id="3.30.70.100">
    <property type="match status" value="1"/>
</dbReference>
<dbReference type="EMBL" id="QGDT01000002">
    <property type="protein sequence ID" value="PWJ59457.1"/>
    <property type="molecule type" value="Genomic_DNA"/>
</dbReference>
<dbReference type="Proteomes" id="UP000245880">
    <property type="component" value="Unassembled WGS sequence"/>
</dbReference>
<reference evidence="1 2" key="1">
    <citation type="submission" date="2018-03" db="EMBL/GenBank/DDBJ databases">
        <title>Genomic Encyclopedia of Archaeal and Bacterial Type Strains, Phase II (KMG-II): from individual species to whole genera.</title>
        <authorList>
            <person name="Goeker M."/>
        </authorList>
    </citation>
    <scope>NUCLEOTIDE SEQUENCE [LARGE SCALE GENOMIC DNA]</scope>
    <source>
        <strain evidence="1 2">DSM 100346</strain>
    </source>
</reference>
<dbReference type="AlphaFoldDB" id="A0A316BA87"/>
<gene>
    <name evidence="1" type="ORF">CLV98_102290</name>
</gene>
<proteinExistence type="predicted"/>
<accession>A0A316BA87</accession>
<dbReference type="OrthoDB" id="677920at2"/>
<dbReference type="InterPro" id="IPR036163">
    <property type="entry name" value="HMA_dom_sf"/>
</dbReference>
<dbReference type="GO" id="GO:0046872">
    <property type="term" value="F:metal ion binding"/>
    <property type="evidence" value="ECO:0007669"/>
    <property type="project" value="InterPro"/>
</dbReference>
<dbReference type="SUPFAM" id="SSF55008">
    <property type="entry name" value="HMA, heavy metal-associated domain"/>
    <property type="match status" value="1"/>
</dbReference>
<evidence type="ECO:0000313" key="2">
    <source>
        <dbReference type="Proteomes" id="UP000245880"/>
    </source>
</evidence>
<sequence length="70" mass="7617">METLKFKTNIKCGGCIAAVKPVLDQDQKIASWEVDLASPEKILTVLTDHNALEVSDMLKTAGYNAEKIPA</sequence>
<dbReference type="RefSeq" id="WP_109673566.1">
    <property type="nucleotide sequence ID" value="NZ_QGDT01000002.1"/>
</dbReference>
<comment type="caution">
    <text evidence="1">The sequence shown here is derived from an EMBL/GenBank/DDBJ whole genome shotgun (WGS) entry which is preliminary data.</text>
</comment>
<name>A0A316BA87_9BACT</name>
<evidence type="ECO:0000313" key="1">
    <source>
        <dbReference type="EMBL" id="PWJ59457.1"/>
    </source>
</evidence>
<keyword evidence="2" id="KW-1185">Reference proteome</keyword>
<organism evidence="1 2">
    <name type="scientific">Dyadobacter jejuensis</name>
    <dbReference type="NCBI Taxonomy" id="1082580"/>
    <lineage>
        <taxon>Bacteria</taxon>
        <taxon>Pseudomonadati</taxon>
        <taxon>Bacteroidota</taxon>
        <taxon>Cytophagia</taxon>
        <taxon>Cytophagales</taxon>
        <taxon>Spirosomataceae</taxon>
        <taxon>Dyadobacter</taxon>
    </lineage>
</organism>